<dbReference type="AlphaFoldDB" id="A0A8X6RMP2"/>
<keyword evidence="3" id="KW-1185">Reference proteome</keyword>
<feature type="compositionally biased region" description="Basic and acidic residues" evidence="1">
    <location>
        <begin position="123"/>
        <end position="134"/>
    </location>
</feature>
<feature type="region of interest" description="Disordered" evidence="1">
    <location>
        <begin position="34"/>
        <end position="72"/>
    </location>
</feature>
<name>A0A8X6RMP2_TRICX</name>
<organism evidence="2 3">
    <name type="scientific">Trichonephila clavipes</name>
    <name type="common">Golden silk orbweaver</name>
    <name type="synonym">Nephila clavipes</name>
    <dbReference type="NCBI Taxonomy" id="2585209"/>
    <lineage>
        <taxon>Eukaryota</taxon>
        <taxon>Metazoa</taxon>
        <taxon>Ecdysozoa</taxon>
        <taxon>Arthropoda</taxon>
        <taxon>Chelicerata</taxon>
        <taxon>Arachnida</taxon>
        <taxon>Araneae</taxon>
        <taxon>Araneomorphae</taxon>
        <taxon>Entelegynae</taxon>
        <taxon>Araneoidea</taxon>
        <taxon>Nephilidae</taxon>
        <taxon>Trichonephila</taxon>
    </lineage>
</organism>
<accession>A0A8X6RMP2</accession>
<reference evidence="2" key="1">
    <citation type="submission" date="2020-08" db="EMBL/GenBank/DDBJ databases">
        <title>Multicomponent nature underlies the extraordinary mechanical properties of spider dragline silk.</title>
        <authorList>
            <person name="Kono N."/>
            <person name="Nakamura H."/>
            <person name="Mori M."/>
            <person name="Yoshida Y."/>
            <person name="Ohtoshi R."/>
            <person name="Malay A.D."/>
            <person name="Moran D.A.P."/>
            <person name="Tomita M."/>
            <person name="Numata K."/>
            <person name="Arakawa K."/>
        </authorList>
    </citation>
    <scope>NUCLEOTIDE SEQUENCE</scope>
</reference>
<dbReference type="Proteomes" id="UP000887159">
    <property type="component" value="Unassembled WGS sequence"/>
</dbReference>
<proteinExistence type="predicted"/>
<gene>
    <name evidence="2" type="ORF">TNCV_4293561</name>
</gene>
<evidence type="ECO:0000313" key="2">
    <source>
        <dbReference type="EMBL" id="GFX94311.1"/>
    </source>
</evidence>
<feature type="region of interest" description="Disordered" evidence="1">
    <location>
        <begin position="109"/>
        <end position="134"/>
    </location>
</feature>
<sequence length="151" mass="17160">MQIFSGGGADYLKKRRTKALEANTFPTHYQARIQSKSKTLTKGIHETSSPVPPRRVNPEEVSPSRQHVSESERIRLQEGQQPEKLIWKLHLRIGKGKVVSTNKCMSMGPTLFRPGRNSPRSGRFPDPKVFESQRTGGREITRRTGFSCRFP</sequence>
<dbReference type="EMBL" id="BMAU01021177">
    <property type="protein sequence ID" value="GFX94311.1"/>
    <property type="molecule type" value="Genomic_DNA"/>
</dbReference>
<evidence type="ECO:0000313" key="3">
    <source>
        <dbReference type="Proteomes" id="UP000887159"/>
    </source>
</evidence>
<protein>
    <submittedName>
        <fullName evidence="2">Uncharacterized protein</fullName>
    </submittedName>
</protein>
<comment type="caution">
    <text evidence="2">The sequence shown here is derived from an EMBL/GenBank/DDBJ whole genome shotgun (WGS) entry which is preliminary data.</text>
</comment>
<evidence type="ECO:0000256" key="1">
    <source>
        <dbReference type="SAM" id="MobiDB-lite"/>
    </source>
</evidence>